<protein>
    <submittedName>
        <fullName evidence="7">16S rRNA (Cytosine(967)-C(5))-methyltransferase RsmB</fullName>
        <ecNumber evidence="7">2.1.1.176</ecNumber>
    </submittedName>
</protein>
<dbReference type="OrthoDB" id="9810297at2"/>
<dbReference type="PANTHER" id="PTHR22807:SF61">
    <property type="entry name" value="NOL1_NOP2_SUN FAMILY PROTEIN _ ANTITERMINATION NUSB DOMAIN-CONTAINING PROTEIN"/>
    <property type="match status" value="1"/>
</dbReference>
<evidence type="ECO:0000256" key="2">
    <source>
        <dbReference type="ARBA" id="ARBA00022679"/>
    </source>
</evidence>
<evidence type="ECO:0000313" key="8">
    <source>
        <dbReference type="Proteomes" id="UP000580517"/>
    </source>
</evidence>
<dbReference type="InterPro" id="IPR035926">
    <property type="entry name" value="NusB-like_sf"/>
</dbReference>
<dbReference type="SUPFAM" id="SSF48013">
    <property type="entry name" value="NusB-like"/>
    <property type="match status" value="1"/>
</dbReference>
<evidence type="ECO:0000256" key="4">
    <source>
        <dbReference type="ARBA" id="ARBA00022884"/>
    </source>
</evidence>
<comment type="similarity">
    <text evidence="5">Belongs to the class I-like SAM-binding methyltransferase superfamily. RsmB/NOP family.</text>
</comment>
<dbReference type="EC" id="2.1.1.176" evidence="7"/>
<dbReference type="Pfam" id="PF01189">
    <property type="entry name" value="Methyltr_RsmB-F"/>
    <property type="match status" value="1"/>
</dbReference>
<dbReference type="NCBIfam" id="NF008149">
    <property type="entry name" value="PRK10901.1"/>
    <property type="match status" value="1"/>
</dbReference>
<dbReference type="InterPro" id="IPR001678">
    <property type="entry name" value="MeTrfase_RsmB-F_NOP2_dom"/>
</dbReference>
<feature type="active site" description="Nucleophile" evidence="5">
    <location>
        <position position="402"/>
    </location>
</feature>
<dbReference type="Gene3D" id="1.10.940.10">
    <property type="entry name" value="NusB-like"/>
    <property type="match status" value="1"/>
</dbReference>
<dbReference type="PRINTS" id="PR02008">
    <property type="entry name" value="RCMTFAMILY"/>
</dbReference>
<dbReference type="InterPro" id="IPR023267">
    <property type="entry name" value="RCMT"/>
</dbReference>
<accession>A0A853FCS1</accession>
<dbReference type="AlphaFoldDB" id="A0A853FCS1"/>
<dbReference type="SUPFAM" id="SSF53335">
    <property type="entry name" value="S-adenosyl-L-methionine-dependent methyltransferases"/>
    <property type="match status" value="1"/>
</dbReference>
<dbReference type="Pfam" id="PF22458">
    <property type="entry name" value="RsmF-B_ferredox"/>
    <property type="match status" value="1"/>
</dbReference>
<keyword evidence="3 5" id="KW-0949">S-adenosyl-L-methionine</keyword>
<dbReference type="RefSeq" id="WP_129969320.1">
    <property type="nucleotide sequence ID" value="NZ_JACCEW010000003.1"/>
</dbReference>
<feature type="binding site" evidence="5">
    <location>
        <position position="301"/>
    </location>
    <ligand>
        <name>S-adenosyl-L-methionine</name>
        <dbReference type="ChEBI" id="CHEBI:59789"/>
    </ligand>
</feature>
<feature type="binding site" evidence="5">
    <location>
        <position position="330"/>
    </location>
    <ligand>
        <name>S-adenosyl-L-methionine</name>
        <dbReference type="ChEBI" id="CHEBI:59789"/>
    </ligand>
</feature>
<keyword evidence="8" id="KW-1185">Reference proteome</keyword>
<organism evidence="7 8">
    <name type="scientific">Allopusillimonas soli</name>
    <dbReference type="NCBI Taxonomy" id="659016"/>
    <lineage>
        <taxon>Bacteria</taxon>
        <taxon>Pseudomonadati</taxon>
        <taxon>Pseudomonadota</taxon>
        <taxon>Betaproteobacteria</taxon>
        <taxon>Burkholderiales</taxon>
        <taxon>Alcaligenaceae</taxon>
        <taxon>Allopusillimonas</taxon>
    </lineage>
</organism>
<feature type="binding site" evidence="5">
    <location>
        <position position="349"/>
    </location>
    <ligand>
        <name>S-adenosyl-L-methionine</name>
        <dbReference type="ChEBI" id="CHEBI:59789"/>
    </ligand>
</feature>
<evidence type="ECO:0000259" key="6">
    <source>
        <dbReference type="PROSITE" id="PS51686"/>
    </source>
</evidence>
<dbReference type="InterPro" id="IPR054728">
    <property type="entry name" value="RsmB-like_ferredoxin"/>
</dbReference>
<evidence type="ECO:0000256" key="3">
    <source>
        <dbReference type="ARBA" id="ARBA00022691"/>
    </source>
</evidence>
<dbReference type="CDD" id="cd02440">
    <property type="entry name" value="AdoMet_MTases"/>
    <property type="match status" value="1"/>
</dbReference>
<dbReference type="EMBL" id="JACCEW010000003">
    <property type="protein sequence ID" value="NYT37548.1"/>
    <property type="molecule type" value="Genomic_DNA"/>
</dbReference>
<dbReference type="PROSITE" id="PS51686">
    <property type="entry name" value="SAM_MT_RSMB_NOP"/>
    <property type="match status" value="1"/>
</dbReference>
<dbReference type="GO" id="GO:0008649">
    <property type="term" value="F:rRNA methyltransferase activity"/>
    <property type="evidence" value="ECO:0007669"/>
    <property type="project" value="InterPro"/>
</dbReference>
<dbReference type="InterPro" id="IPR004573">
    <property type="entry name" value="rRNA_ssu_MeTfrase_B"/>
</dbReference>
<keyword evidence="1 5" id="KW-0489">Methyltransferase</keyword>
<feature type="binding site" evidence="5">
    <location>
        <begin position="279"/>
        <end position="285"/>
    </location>
    <ligand>
        <name>S-adenosyl-L-methionine</name>
        <dbReference type="ChEBI" id="CHEBI:59789"/>
    </ligand>
</feature>
<evidence type="ECO:0000313" key="7">
    <source>
        <dbReference type="EMBL" id="NYT37548.1"/>
    </source>
</evidence>
<comment type="caution">
    <text evidence="7">The sequence shown here is derived from an EMBL/GenBank/DDBJ whole genome shotgun (WGS) entry which is preliminary data.</text>
</comment>
<dbReference type="Gene3D" id="3.30.70.1170">
    <property type="entry name" value="Sun protein, domain 3"/>
    <property type="match status" value="1"/>
</dbReference>
<dbReference type="Proteomes" id="UP000580517">
    <property type="component" value="Unassembled WGS sequence"/>
</dbReference>
<dbReference type="InterPro" id="IPR049560">
    <property type="entry name" value="MeTrfase_RsmB-F_NOP2_cat"/>
</dbReference>
<dbReference type="Gene3D" id="3.40.50.150">
    <property type="entry name" value="Vaccinia Virus protein VP39"/>
    <property type="match status" value="1"/>
</dbReference>
<dbReference type="PANTHER" id="PTHR22807">
    <property type="entry name" value="NOP2 YEAST -RELATED NOL1/NOP2/FMU SUN DOMAIN-CONTAINING"/>
    <property type="match status" value="1"/>
</dbReference>
<sequence length="455" mass="48924">MPDSSNQQTRSAPLGEVLLASARNVRDVLAGRSLSDSLAATPAPLRPAAQAISFHAMRHLGLALAVRRRLVSRTPSNPHFHALLLVTLALLETAAAHDDDAAAGVGHNTAQSRGKPQYRPHTVVDQAVKAAGSQPGMCRYKGLLNGTLRRFLREREVILAQARLQPDARYNHPEWWVDVLRTAYPGCWEQLLAAADIPAPMILRANRRRTDVQTLLAMLDEAGITALQAGPAALVLDAARPVQDIPGFEAGLWSVQDIAAQQAGLLLPLADGMRVLDACAAPGGKTAHILEQADVQLTALDADAQRLARVAANLERLGLDGDHVQLRCADAAHIGQWWDGVPYDVVLADVPCTASGVVRRHPDIRWLRRQADIARTAALQRNIVDALWHTVKPGGHLLYATCSLFPQEGEAQAAAFARRHADADRLAAPGQILPLPGSGDVVPDGFFYALFAKTA</sequence>
<dbReference type="NCBIfam" id="TIGR00563">
    <property type="entry name" value="rsmB"/>
    <property type="match status" value="1"/>
</dbReference>
<evidence type="ECO:0000256" key="5">
    <source>
        <dbReference type="PROSITE-ProRule" id="PRU01023"/>
    </source>
</evidence>
<gene>
    <name evidence="7" type="primary">rsmB</name>
    <name evidence="7" type="ORF">H0A68_11740</name>
</gene>
<dbReference type="GO" id="GO:0003723">
    <property type="term" value="F:RNA binding"/>
    <property type="evidence" value="ECO:0007669"/>
    <property type="project" value="UniProtKB-UniRule"/>
</dbReference>
<evidence type="ECO:0000256" key="1">
    <source>
        <dbReference type="ARBA" id="ARBA00022603"/>
    </source>
</evidence>
<reference evidence="7 8" key="1">
    <citation type="submission" date="2020-07" db="EMBL/GenBank/DDBJ databases">
        <title>Taxonomic revisions and descriptions of new bacterial species based on genomic comparisons in the high-G+C-content subgroup of the family Alcaligenaceae.</title>
        <authorList>
            <person name="Szabo A."/>
            <person name="Felfoldi T."/>
        </authorList>
    </citation>
    <scope>NUCLEOTIDE SEQUENCE [LARGE SCALE GENOMIC DNA]</scope>
    <source>
        <strain evidence="7 8">DSM 25264</strain>
    </source>
</reference>
<proteinExistence type="inferred from homology"/>
<feature type="domain" description="SAM-dependent MTase RsmB/NOP-type" evidence="6">
    <location>
        <begin position="191"/>
        <end position="454"/>
    </location>
</feature>
<keyword evidence="4 5" id="KW-0694">RNA-binding</keyword>
<keyword evidence="2 5" id="KW-0808">Transferase</keyword>
<name>A0A853FCS1_9BURK</name>
<dbReference type="InterPro" id="IPR029063">
    <property type="entry name" value="SAM-dependent_MTases_sf"/>
</dbReference>